<dbReference type="InterPro" id="IPR050631">
    <property type="entry name" value="PheA/TfdB_FAD_monoxygenase"/>
</dbReference>
<evidence type="ECO:0000256" key="1">
    <source>
        <dbReference type="ARBA" id="ARBA00023002"/>
    </source>
</evidence>
<name>A0A1R0X3P6_9BACL</name>
<dbReference type="EMBL" id="MKQP01000034">
    <property type="protein sequence ID" value="OMD28015.1"/>
    <property type="molecule type" value="Genomic_DNA"/>
</dbReference>
<dbReference type="Proteomes" id="UP000187465">
    <property type="component" value="Unassembled WGS sequence"/>
</dbReference>
<dbReference type="PANTHER" id="PTHR43476:SF5">
    <property type="entry name" value="FAD-DEPENDENT MONOOXYGENASE"/>
    <property type="match status" value="1"/>
</dbReference>
<evidence type="ECO:0000259" key="2">
    <source>
        <dbReference type="Pfam" id="PF01494"/>
    </source>
</evidence>
<evidence type="ECO:0000313" key="4">
    <source>
        <dbReference type="Proteomes" id="UP000187465"/>
    </source>
</evidence>
<dbReference type="AlphaFoldDB" id="A0A1R0X3P6"/>
<dbReference type="PANTHER" id="PTHR43476">
    <property type="entry name" value="3-(3-HYDROXY-PHENYL)PROPIONATE/3-HYDROXYCINNAMIC ACID HYDROXYLASE"/>
    <property type="match status" value="1"/>
</dbReference>
<keyword evidence="1" id="KW-0560">Oxidoreductase</keyword>
<dbReference type="PRINTS" id="PR00420">
    <property type="entry name" value="RNGMNOXGNASE"/>
</dbReference>
<comment type="caution">
    <text evidence="3">The sequence shown here is derived from an EMBL/GenBank/DDBJ whole genome shotgun (WGS) entry which is preliminary data.</text>
</comment>
<dbReference type="GO" id="GO:0071949">
    <property type="term" value="F:FAD binding"/>
    <property type="evidence" value="ECO:0007669"/>
    <property type="project" value="InterPro"/>
</dbReference>
<dbReference type="RefSeq" id="WP_036677213.1">
    <property type="nucleotide sequence ID" value="NZ_JARLKA010000030.1"/>
</dbReference>
<dbReference type="GO" id="GO:0016491">
    <property type="term" value="F:oxidoreductase activity"/>
    <property type="evidence" value="ECO:0007669"/>
    <property type="project" value="UniProtKB-KW"/>
</dbReference>
<evidence type="ECO:0000313" key="3">
    <source>
        <dbReference type="EMBL" id="OMD28015.1"/>
    </source>
</evidence>
<accession>A0A1R0X3P6</accession>
<sequence>MIKETEICIVGGGPSGLFLGLLLAKNGIRVTVLESQTSFNRKFRGEVLQPRFVRLMKELNLEQCLEKYEHIKLFNAEIWNNKKYITQIDYEKEMPEAPYAIKIKQSVLLTFLYDLAKDYTNFELIFNAKVTSTIKSTNRTVGVNALVDGQMTEIHASLVVGADGRMSTVRKTSDFSFKYKKEDFDLIWCKISTNEFKLNQKLLFRLSDFSNFIGLPYSSDCVQIGFTMKKDQWNTIKRKGIEPLKLEFIKAFPELEEDIEKISDFKSFVSIQSETFMVDNWHDKGCILIGDAAHCSSPLGAIGLSLAFETALVTAELIVASKLEPNHEYKRLDRLQPIRNREIRFVHFAQQLIISMIVKSPKGIKNFSLACMKLMGNSRIARYLMRRFFLGSPKITVDNAFKF</sequence>
<dbReference type="InterPro" id="IPR002938">
    <property type="entry name" value="FAD-bd"/>
</dbReference>
<dbReference type="Pfam" id="PF01494">
    <property type="entry name" value="FAD_binding_3"/>
    <property type="match status" value="1"/>
</dbReference>
<gene>
    <name evidence="3" type="ORF">BJP51_02605</name>
</gene>
<feature type="domain" description="FAD-binding" evidence="2">
    <location>
        <begin position="4"/>
        <end position="311"/>
    </location>
</feature>
<dbReference type="SUPFAM" id="SSF51905">
    <property type="entry name" value="FAD/NAD(P)-binding domain"/>
    <property type="match status" value="1"/>
</dbReference>
<proteinExistence type="predicted"/>
<dbReference type="InterPro" id="IPR036188">
    <property type="entry name" value="FAD/NAD-bd_sf"/>
</dbReference>
<organism evidence="3 4">
    <name type="scientific">Paenibacillus odorifer</name>
    <dbReference type="NCBI Taxonomy" id="189426"/>
    <lineage>
        <taxon>Bacteria</taxon>
        <taxon>Bacillati</taxon>
        <taxon>Bacillota</taxon>
        <taxon>Bacilli</taxon>
        <taxon>Bacillales</taxon>
        <taxon>Paenibacillaceae</taxon>
        <taxon>Paenibacillus</taxon>
    </lineage>
</organism>
<protein>
    <recommendedName>
        <fullName evidence="2">FAD-binding domain-containing protein</fullName>
    </recommendedName>
</protein>
<reference evidence="3 4" key="1">
    <citation type="submission" date="2016-10" db="EMBL/GenBank/DDBJ databases">
        <title>Paenibacillus species isolates.</title>
        <authorList>
            <person name="Beno S.M."/>
        </authorList>
    </citation>
    <scope>NUCLEOTIDE SEQUENCE [LARGE SCALE GENOMIC DNA]</scope>
    <source>
        <strain evidence="3 4">FSL H7-0604</strain>
    </source>
</reference>
<dbReference type="Gene3D" id="3.50.50.60">
    <property type="entry name" value="FAD/NAD(P)-binding domain"/>
    <property type="match status" value="1"/>
</dbReference>